<gene>
    <name evidence="1" type="ORF">SASPL_156931</name>
</gene>
<name>A0A8X8YV55_SALSN</name>
<protein>
    <submittedName>
        <fullName evidence="1">Uncharacterized protein</fullName>
    </submittedName>
</protein>
<dbReference type="AlphaFoldDB" id="A0A8X8YV55"/>
<reference evidence="1" key="1">
    <citation type="submission" date="2018-01" db="EMBL/GenBank/DDBJ databases">
        <authorList>
            <person name="Mao J.F."/>
        </authorList>
    </citation>
    <scope>NUCLEOTIDE SEQUENCE</scope>
    <source>
        <strain evidence="1">Huo1</strain>
        <tissue evidence="1">Leaf</tissue>
    </source>
</reference>
<comment type="caution">
    <text evidence="1">The sequence shown here is derived from an EMBL/GenBank/DDBJ whole genome shotgun (WGS) entry which is preliminary data.</text>
</comment>
<proteinExistence type="predicted"/>
<evidence type="ECO:0000313" key="2">
    <source>
        <dbReference type="Proteomes" id="UP000298416"/>
    </source>
</evidence>
<sequence>MAYYSLCFSCYSCLPVVVQLKAVSTTENTYHHHLPRKLRGERRHLSLLTSSSASPPSMHRPLLTLNSELQLLLVASGESEMLVVLLLGPDLTLYSEDAGMLVIRGRRLPGIVRLISCKGQHLCINVLPNPALSGDKDFPDKLLWGECLSSCLGGASFLIFITLSTILVPTRAGLTLSLALACNRLAAGTGTELPLLRLIPLGGRPLAGEQDCLLILPFEGGSIDDDRELGAPGLPLVAEGGLSDRDVLRFGGTSRENPGISEGFHGLGLTVGELDRACMGFFEAVETGLATEEVVGDFDETAGVFVAEDAVGLRVGVEALDVDLDADLGGPVGFAEDNVGREVGVEDLEGFDVVVDILDVGLEVILTDAFNAALFDVEVKVDLDIELTVGRPVGVPGLDPGPPEEVGRRSPAVEVFSPGDETCCLDDKLLLAACSDWALASFSHRNKLE</sequence>
<dbReference type="Proteomes" id="UP000298416">
    <property type="component" value="Unassembled WGS sequence"/>
</dbReference>
<accession>A0A8X8YV55</accession>
<reference evidence="1" key="2">
    <citation type="submission" date="2020-08" db="EMBL/GenBank/DDBJ databases">
        <title>Plant Genome Project.</title>
        <authorList>
            <person name="Zhang R.-G."/>
        </authorList>
    </citation>
    <scope>NUCLEOTIDE SEQUENCE</scope>
    <source>
        <strain evidence="1">Huo1</strain>
        <tissue evidence="1">Leaf</tissue>
    </source>
</reference>
<organism evidence="1">
    <name type="scientific">Salvia splendens</name>
    <name type="common">Scarlet sage</name>
    <dbReference type="NCBI Taxonomy" id="180675"/>
    <lineage>
        <taxon>Eukaryota</taxon>
        <taxon>Viridiplantae</taxon>
        <taxon>Streptophyta</taxon>
        <taxon>Embryophyta</taxon>
        <taxon>Tracheophyta</taxon>
        <taxon>Spermatophyta</taxon>
        <taxon>Magnoliopsida</taxon>
        <taxon>eudicotyledons</taxon>
        <taxon>Gunneridae</taxon>
        <taxon>Pentapetalae</taxon>
        <taxon>asterids</taxon>
        <taxon>lamiids</taxon>
        <taxon>Lamiales</taxon>
        <taxon>Lamiaceae</taxon>
        <taxon>Nepetoideae</taxon>
        <taxon>Mentheae</taxon>
        <taxon>Salviinae</taxon>
        <taxon>Salvia</taxon>
        <taxon>Salvia subgen. Calosphace</taxon>
        <taxon>core Calosphace</taxon>
    </lineage>
</organism>
<dbReference type="EMBL" id="PNBA02000624">
    <property type="protein sequence ID" value="KAG6383321.1"/>
    <property type="molecule type" value="Genomic_DNA"/>
</dbReference>
<evidence type="ECO:0000313" key="1">
    <source>
        <dbReference type="EMBL" id="KAG6383321.1"/>
    </source>
</evidence>
<keyword evidence="2" id="KW-1185">Reference proteome</keyword>